<dbReference type="RefSeq" id="WP_098193088.1">
    <property type="nucleotide sequence ID" value="NZ_CP023777.1"/>
</dbReference>
<reference evidence="2 3" key="1">
    <citation type="submission" date="2017-10" db="EMBL/GenBank/DDBJ databases">
        <title>Paenichitinophaga pekingensis gen. nov., sp. nov., isolated from activated sludge.</title>
        <authorList>
            <person name="Jin D."/>
            <person name="Kong X."/>
            <person name="Deng Y."/>
            <person name="Bai Z."/>
        </authorList>
    </citation>
    <scope>NUCLEOTIDE SEQUENCE [LARGE SCALE GENOMIC DNA]</scope>
    <source>
        <strain evidence="2 3">13</strain>
    </source>
</reference>
<dbReference type="KEGG" id="cbae:COR50_05620"/>
<dbReference type="SUPFAM" id="SSF50156">
    <property type="entry name" value="PDZ domain-like"/>
    <property type="match status" value="1"/>
</dbReference>
<evidence type="ECO:0000313" key="2">
    <source>
        <dbReference type="EMBL" id="ATL46700.1"/>
    </source>
</evidence>
<feature type="chain" id="PRO_5012448779" evidence="1">
    <location>
        <begin position="22"/>
        <end position="782"/>
    </location>
</feature>
<dbReference type="InterPro" id="IPR006626">
    <property type="entry name" value="PbH1"/>
</dbReference>
<gene>
    <name evidence="2" type="ORF">COR50_05620</name>
</gene>
<dbReference type="InterPro" id="IPR011050">
    <property type="entry name" value="Pectin_lyase_fold/virulence"/>
</dbReference>
<dbReference type="EMBL" id="CP023777">
    <property type="protein sequence ID" value="ATL46700.1"/>
    <property type="molecule type" value="Genomic_DNA"/>
</dbReference>
<dbReference type="InterPro" id="IPR012334">
    <property type="entry name" value="Pectin_lyas_fold"/>
</dbReference>
<keyword evidence="3" id="KW-1185">Reference proteome</keyword>
<evidence type="ECO:0000313" key="3">
    <source>
        <dbReference type="Proteomes" id="UP000220133"/>
    </source>
</evidence>
<feature type="signal peptide" evidence="1">
    <location>
        <begin position="1"/>
        <end position="21"/>
    </location>
</feature>
<organism evidence="2 3">
    <name type="scientific">Chitinophaga caeni</name>
    <dbReference type="NCBI Taxonomy" id="2029983"/>
    <lineage>
        <taxon>Bacteria</taxon>
        <taxon>Pseudomonadati</taxon>
        <taxon>Bacteroidota</taxon>
        <taxon>Chitinophagia</taxon>
        <taxon>Chitinophagales</taxon>
        <taxon>Chitinophagaceae</taxon>
        <taxon>Chitinophaga</taxon>
    </lineage>
</organism>
<protein>
    <submittedName>
        <fullName evidence="2">Peptide-binding protein</fullName>
    </submittedName>
</protein>
<dbReference type="SUPFAM" id="SSF51126">
    <property type="entry name" value="Pectin lyase-like"/>
    <property type="match status" value="1"/>
</dbReference>
<dbReference type="PANTHER" id="PTHR36453">
    <property type="entry name" value="SECRETED PROTEIN-RELATED"/>
    <property type="match status" value="1"/>
</dbReference>
<dbReference type="AlphaFoldDB" id="A0A291QRW2"/>
<dbReference type="SMART" id="SM00710">
    <property type="entry name" value="PbH1"/>
    <property type="match status" value="3"/>
</dbReference>
<accession>A0A291QRW2</accession>
<dbReference type="Gene3D" id="2.30.42.10">
    <property type="match status" value="1"/>
</dbReference>
<dbReference type="OrthoDB" id="9808066at2"/>
<keyword evidence="1" id="KW-0732">Signal</keyword>
<dbReference type="Proteomes" id="UP000220133">
    <property type="component" value="Chromosome"/>
</dbReference>
<proteinExistence type="predicted"/>
<dbReference type="PANTHER" id="PTHR36453:SF1">
    <property type="entry name" value="RIGHT HANDED BETA HELIX DOMAIN-CONTAINING PROTEIN"/>
    <property type="match status" value="1"/>
</dbReference>
<evidence type="ECO:0000256" key="1">
    <source>
        <dbReference type="SAM" id="SignalP"/>
    </source>
</evidence>
<dbReference type="InterPro" id="IPR036034">
    <property type="entry name" value="PDZ_sf"/>
</dbReference>
<name>A0A291QRW2_9BACT</name>
<sequence length="782" mass="87675">MMRKTPLLLIFISFFSAGLLAQEHKIYISPTGNDHQKGDMYHPLQSITAALERVKAPGQGRYDHGVTIILKDGTYYLDKAITIDNRAQGITIKAEHEGRATLSAGIPLQLTWELYRDGIWKAAIKQGITEIPSLYGNDSLLTLARYPNYQAGILPFGGYDKDALSSQKIKTWKDPGGAYLHALHSGRWGGMHFEITGKVTDTSVSMIGGWQNNRPSKPHPLFRYVENIKEELDVPGEWFFDKNESMLYYIPKQGENIHNIHFIAGHLESCLHLEGTGAQPLSNIHIEGIQFKHTVPTFMKTEEPLMRSDWKVYRQAAIYISHTQNVLIANNAFSMLGGNGIFVSYKNKNVVIKDNLLEKLGASAILFVGGPDAVYNPLYNYGDTVNSSLINRTPGPKNDNYPVDCIASGNLIHDIGLIEKQSAGVQIQIASRISVLHNSIYDVPRAGINIGDGAFGGHDIAYNDVFNTVLETSDHGAFNSWGRDRYWQANRAKMNALVAAEPGLILLDAYQVTKIHDNRFQCEHGWDIDLDDGSSNYNIYNNLCLSGGIKLREGFHRKVRNNILVNNSLHPHVWFKHSEDTVQNNVLMTAFSPIQVADFGDQVDNNVFITEKSLQKNQALGIDNHSVFAALRFKAPAELDYTITNIDAAKGKFSNIPMQQFGVTKTFLKNLALKPSTPLLISQEVEDKQKVIHWGKYQIKNITTLGEQSATGLADMNGVLIIKAPQQNGNYKTLQVNDVILKLDHEPVQNVEDLLMIERKHRWKGHHQFTVWRDQKEILVTN</sequence>
<dbReference type="Gene3D" id="2.160.20.10">
    <property type="entry name" value="Single-stranded right-handed beta-helix, Pectin lyase-like"/>
    <property type="match status" value="2"/>
</dbReference>